<sequence length="135" mass="15886">MARSIANDELPFFLIPVALGVRSRRHLVLIRRVEAHIKEFQEYIQSAVGANQEDWTTFDWSYVFEKTSLVQQAVDELLVYITRRPRSRIACRLSVVIRQLRILKGFLEGELRTVTRDDGERDETPIDYILYKNFV</sequence>
<dbReference type="GeneID" id="62206329"/>
<reference evidence="1" key="1">
    <citation type="submission" date="2020-01" db="EMBL/GenBank/DDBJ databases">
        <authorList>
            <person name="Feng Z.H.Z."/>
        </authorList>
    </citation>
    <scope>NUCLEOTIDE SEQUENCE</scope>
    <source>
        <strain evidence="1">CBS107.38</strain>
    </source>
</reference>
<reference evidence="1" key="2">
    <citation type="submission" date="2020-08" db="EMBL/GenBank/DDBJ databases">
        <title>Draft Genome Sequence of Cumin Blight Pathogen Alternaria burnsii.</title>
        <authorList>
            <person name="Feng Z."/>
        </authorList>
    </citation>
    <scope>NUCLEOTIDE SEQUENCE</scope>
    <source>
        <strain evidence="1">CBS107.38</strain>
    </source>
</reference>
<accession>A0A8H7B3I8</accession>
<organism evidence="1 2">
    <name type="scientific">Alternaria burnsii</name>
    <dbReference type="NCBI Taxonomy" id="1187904"/>
    <lineage>
        <taxon>Eukaryota</taxon>
        <taxon>Fungi</taxon>
        <taxon>Dikarya</taxon>
        <taxon>Ascomycota</taxon>
        <taxon>Pezizomycotina</taxon>
        <taxon>Dothideomycetes</taxon>
        <taxon>Pleosporomycetidae</taxon>
        <taxon>Pleosporales</taxon>
        <taxon>Pleosporineae</taxon>
        <taxon>Pleosporaceae</taxon>
        <taxon>Alternaria</taxon>
        <taxon>Alternaria sect. Alternaria</taxon>
    </lineage>
</organism>
<evidence type="ECO:0000313" key="2">
    <source>
        <dbReference type="Proteomes" id="UP000596902"/>
    </source>
</evidence>
<proteinExistence type="predicted"/>
<keyword evidence="2" id="KW-1185">Reference proteome</keyword>
<name>A0A8H7B3I8_9PLEO</name>
<dbReference type="RefSeq" id="XP_038784652.1">
    <property type="nucleotide sequence ID" value="XM_038933151.1"/>
</dbReference>
<dbReference type="Proteomes" id="UP000596902">
    <property type="component" value="Unassembled WGS sequence"/>
</dbReference>
<evidence type="ECO:0000313" key="1">
    <source>
        <dbReference type="EMBL" id="KAF7674338.1"/>
    </source>
</evidence>
<comment type="caution">
    <text evidence="1">The sequence shown here is derived from an EMBL/GenBank/DDBJ whole genome shotgun (WGS) entry which is preliminary data.</text>
</comment>
<gene>
    <name evidence="1" type="ORF">GT037_008104</name>
</gene>
<protein>
    <submittedName>
        <fullName evidence="1">Uncharacterized protein</fullName>
    </submittedName>
</protein>
<dbReference type="AlphaFoldDB" id="A0A8H7B3I8"/>
<dbReference type="EMBL" id="JAAABM010000011">
    <property type="protein sequence ID" value="KAF7674338.1"/>
    <property type="molecule type" value="Genomic_DNA"/>
</dbReference>